<dbReference type="VEuPathDB" id="FungiDB:SDRG_16018"/>
<accession>T0R9E1</accession>
<feature type="compositionally biased region" description="Low complexity" evidence="1">
    <location>
        <begin position="284"/>
        <end position="303"/>
    </location>
</feature>
<feature type="compositionally biased region" description="Low complexity" evidence="1">
    <location>
        <begin position="345"/>
        <end position="375"/>
    </location>
</feature>
<feature type="compositionally biased region" description="Basic residues" evidence="1">
    <location>
        <begin position="727"/>
        <end position="739"/>
    </location>
</feature>
<feature type="region of interest" description="Disordered" evidence="1">
    <location>
        <begin position="513"/>
        <end position="554"/>
    </location>
</feature>
<feature type="compositionally biased region" description="Basic and acidic residues" evidence="1">
    <location>
        <begin position="627"/>
        <end position="636"/>
    </location>
</feature>
<dbReference type="AlphaFoldDB" id="T0R9E1"/>
<proteinExistence type="predicted"/>
<dbReference type="RefSeq" id="XP_008620429.1">
    <property type="nucleotide sequence ID" value="XM_008622207.1"/>
</dbReference>
<feature type="compositionally biased region" description="Low complexity" evidence="1">
    <location>
        <begin position="685"/>
        <end position="695"/>
    </location>
</feature>
<feature type="compositionally biased region" description="Basic and acidic residues" evidence="1">
    <location>
        <begin position="217"/>
        <end position="226"/>
    </location>
</feature>
<evidence type="ECO:0000313" key="3">
    <source>
        <dbReference type="Proteomes" id="UP000030762"/>
    </source>
</evidence>
<keyword evidence="3" id="KW-1185">Reference proteome</keyword>
<dbReference type="InParanoid" id="T0R9E1"/>
<feature type="region of interest" description="Disordered" evidence="1">
    <location>
        <begin position="658"/>
        <end position="695"/>
    </location>
</feature>
<dbReference type="Proteomes" id="UP000030762">
    <property type="component" value="Unassembled WGS sequence"/>
</dbReference>
<dbReference type="OrthoDB" id="72975at2759"/>
<dbReference type="STRING" id="1156394.T0R9E1"/>
<feature type="compositionally biased region" description="Low complexity" evidence="1">
    <location>
        <begin position="516"/>
        <end position="535"/>
    </location>
</feature>
<feature type="region of interest" description="Disordered" evidence="1">
    <location>
        <begin position="252"/>
        <end position="304"/>
    </location>
</feature>
<protein>
    <submittedName>
        <fullName evidence="2">Uncharacterized protein</fullName>
    </submittedName>
</protein>
<gene>
    <name evidence="2" type="ORF">SDRG_16018</name>
</gene>
<evidence type="ECO:0000256" key="1">
    <source>
        <dbReference type="SAM" id="MobiDB-lite"/>
    </source>
</evidence>
<feature type="region of interest" description="Disordered" evidence="1">
    <location>
        <begin position="724"/>
        <end position="761"/>
    </location>
</feature>
<dbReference type="GeneID" id="19956745"/>
<sequence length="831" mass="90940">MEPLDKTMSVNRTIGINSSAHRMMSFDEATVIRRCYQRNNRKGGQKNLRCFPNCCQGVHASTGYCGGPIVVHLTHPVLKKDTNYMLFAEFCPVVNGVPDGSLHEGDVWPVEKALSLAHKEKNPLLPLYQGSPMDGAPHAYCFNASKKGWHYGFVSNKHVSEMHHVLMVYLLERGPDAALHCIDTLVSVSFSIYCRRRAKTSRLGELLSADPAPLVPADERKRKDATIDAPKVRPPSRSSDTDWMILNELLSETTPHDKDPPSSPETTSSQEDEDLQVIKRIKLPPSSSSVVKEEVPSPSASPADTTEFVAPPGFYSVAQVKAALGIADVFKFPPKNLRAVDVVTKASSATSTTSSTATSTATSTAASTRSSTKASVTFPSPMRSYDPQRDFTQSAPHLSRQTHRRVRGHDMHEALSQSTPTAPHQMHRPVSSPLRHRSQSALHANSYTGPFFTNPAQQLMFQQQQQHSFMYPQPYPGGFSHPAMMSMPHPSTMGYPQMYEPMGYGFQSPAFTRMNSTPMSTPSSSASPYQSPQPYTTSSGTPSPVYTTPPNPSFAFPTPDPSAPSMTILEELLLEDDSVQMAVPYPSRDVTQAYYQRQDTVAAGFATVTPCLPLDLKPSSAPAPAPIERRTTDHRSRDTVIPTEIVVTPRGRTARVHLGRGHSSSNDNHTMLPVAAPTTSRHRSTSGSSLSPHHLSINMDELMSSRSIYLRMGSPSQPSFVRLIASKSKKRNKHRRRRRNSDNDDDESTEAAPAVAPSNKPSSLVALVSGNCNLILKALAFVTLCVVLVYYSTHVAAGMKPEEPTQTTSAEMHAIANTTDIKVGRRALSLT</sequence>
<feature type="region of interest" description="Disordered" evidence="1">
    <location>
        <begin position="217"/>
        <end position="240"/>
    </location>
</feature>
<feature type="region of interest" description="Disordered" evidence="1">
    <location>
        <begin position="345"/>
        <end position="439"/>
    </location>
</feature>
<reference evidence="2 3" key="1">
    <citation type="submission" date="2012-04" db="EMBL/GenBank/DDBJ databases">
        <title>The Genome Sequence of Saprolegnia declina VS20.</title>
        <authorList>
            <consortium name="The Broad Institute Genome Sequencing Platform"/>
            <person name="Russ C."/>
            <person name="Nusbaum C."/>
            <person name="Tyler B."/>
            <person name="van West P."/>
            <person name="Dieguez-Uribeondo J."/>
            <person name="de Bruijn I."/>
            <person name="Tripathy S."/>
            <person name="Jiang R."/>
            <person name="Young S.K."/>
            <person name="Zeng Q."/>
            <person name="Gargeya S."/>
            <person name="Fitzgerald M."/>
            <person name="Haas B."/>
            <person name="Abouelleil A."/>
            <person name="Alvarado L."/>
            <person name="Arachchi H.M."/>
            <person name="Berlin A."/>
            <person name="Chapman S.B."/>
            <person name="Goldberg J."/>
            <person name="Griggs A."/>
            <person name="Gujja S."/>
            <person name="Hansen M."/>
            <person name="Howarth C."/>
            <person name="Imamovic A."/>
            <person name="Larimer J."/>
            <person name="McCowen C."/>
            <person name="Montmayeur A."/>
            <person name="Murphy C."/>
            <person name="Neiman D."/>
            <person name="Pearson M."/>
            <person name="Priest M."/>
            <person name="Roberts A."/>
            <person name="Saif S."/>
            <person name="Shea T."/>
            <person name="Sisk P."/>
            <person name="Sykes S."/>
            <person name="Wortman J."/>
            <person name="Nusbaum C."/>
            <person name="Birren B."/>
        </authorList>
    </citation>
    <scope>NUCLEOTIDE SEQUENCE [LARGE SCALE GENOMIC DNA]</scope>
    <source>
        <strain evidence="2 3">VS20</strain>
    </source>
</reference>
<organism evidence="2 3">
    <name type="scientific">Saprolegnia diclina (strain VS20)</name>
    <dbReference type="NCBI Taxonomy" id="1156394"/>
    <lineage>
        <taxon>Eukaryota</taxon>
        <taxon>Sar</taxon>
        <taxon>Stramenopiles</taxon>
        <taxon>Oomycota</taxon>
        <taxon>Saprolegniomycetes</taxon>
        <taxon>Saprolegniales</taxon>
        <taxon>Saprolegniaceae</taxon>
        <taxon>Saprolegnia</taxon>
    </lineage>
</organism>
<evidence type="ECO:0000313" key="2">
    <source>
        <dbReference type="EMBL" id="EQC26127.1"/>
    </source>
</evidence>
<dbReference type="eggNOG" id="ENOG502S87X">
    <property type="taxonomic scope" value="Eukaryota"/>
</dbReference>
<feature type="compositionally biased region" description="Polar residues" evidence="1">
    <location>
        <begin position="536"/>
        <end position="546"/>
    </location>
</feature>
<name>T0R9E1_SAPDV</name>
<feature type="region of interest" description="Disordered" evidence="1">
    <location>
        <begin position="617"/>
        <end position="636"/>
    </location>
</feature>
<dbReference type="OMA" id="EMHAIAN"/>
<dbReference type="EMBL" id="JH767241">
    <property type="protein sequence ID" value="EQC26127.1"/>
    <property type="molecule type" value="Genomic_DNA"/>
</dbReference>